<organism evidence="3 4">
    <name type="scientific">Spirosoma foliorum</name>
    <dbReference type="NCBI Taxonomy" id="2710596"/>
    <lineage>
        <taxon>Bacteria</taxon>
        <taxon>Pseudomonadati</taxon>
        <taxon>Bacteroidota</taxon>
        <taxon>Cytophagia</taxon>
        <taxon>Cytophagales</taxon>
        <taxon>Cytophagaceae</taxon>
        <taxon>Spirosoma</taxon>
    </lineage>
</organism>
<evidence type="ECO:0000313" key="3">
    <source>
        <dbReference type="EMBL" id="QMW04005.1"/>
    </source>
</evidence>
<dbReference type="Proteomes" id="UP000515369">
    <property type="component" value="Chromosome"/>
</dbReference>
<keyword evidence="1" id="KW-0732">Signal</keyword>
<dbReference type="KEGG" id="sfol:H3H32_03345"/>
<dbReference type="RefSeq" id="WP_182461261.1">
    <property type="nucleotide sequence ID" value="NZ_CP059732.1"/>
</dbReference>
<dbReference type="Gene3D" id="2.160.20.10">
    <property type="entry name" value="Single-stranded right-handed beta-helix, Pectin lyase-like"/>
    <property type="match status" value="1"/>
</dbReference>
<keyword evidence="4" id="KW-1185">Reference proteome</keyword>
<feature type="domain" description="Right handed beta helix" evidence="2">
    <location>
        <begin position="238"/>
        <end position="380"/>
    </location>
</feature>
<dbReference type="InterPro" id="IPR039448">
    <property type="entry name" value="Beta_helix"/>
</dbReference>
<dbReference type="InterPro" id="IPR006626">
    <property type="entry name" value="PbH1"/>
</dbReference>
<sequence length="485" mass="51552">MKQLIRLQLSAFVLMLAGLVCCKTSDPAPDLVVQRQDTLSITQVRAINSTPVPTSVEITDAGSEGIFKLDVADQSSVDNTGIILVTKNGYRYRRDFQGSANLLWFGVKQSDADIGPALETAIKATGNIFIPDGKYTQLTTVHLASNLTIRANAGKVLITLPKVYVSLSSPVDPSIQLKNILVDGLSWNLTSTQSSLNGPIYIDGPTVSDLTIQNCTSVDGTAKDSTNWLTLKIQAGKTATNIVVKNNTIQAKRMACEIFNHDNYNIYAGKNITVSGNTFYNCHFGLSLSGPLAQLTIDNNDIKNCSLYGIEIAGAAQNVTITNNRFEGVFDKFLEGSNDGGGNGSIVGGMVVTGNSTIGLCQGGVQFHNGGAMQFSKNNFRMTGMLELLHSTSGGTFTGNSIESSSNKAIICDDTPNNTFSENTISNKASSGNQATFMAYGSKAINNVLTKNRLIQGMGGKPYDAVLGGSCQASMNYDEAGNPIP</sequence>
<evidence type="ECO:0000259" key="2">
    <source>
        <dbReference type="Pfam" id="PF13229"/>
    </source>
</evidence>
<gene>
    <name evidence="3" type="ORF">H3H32_03345</name>
</gene>
<dbReference type="SUPFAM" id="SSF51126">
    <property type="entry name" value="Pectin lyase-like"/>
    <property type="match status" value="1"/>
</dbReference>
<dbReference type="AlphaFoldDB" id="A0A7G5GYR3"/>
<reference evidence="3 4" key="1">
    <citation type="submission" date="2020-07" db="EMBL/GenBank/DDBJ databases">
        <title>Spirosoma foliorum sp. nov., isolated from the leaves on the Nejang mountain Korea, Republic of.</title>
        <authorList>
            <person name="Ho H."/>
            <person name="Lee Y.-J."/>
            <person name="Nurcahyanto D.-A."/>
            <person name="Kim S.-G."/>
        </authorList>
    </citation>
    <scope>NUCLEOTIDE SEQUENCE [LARGE SCALE GENOMIC DNA]</scope>
    <source>
        <strain evidence="3 4">PL0136</strain>
    </source>
</reference>
<dbReference type="InterPro" id="IPR012334">
    <property type="entry name" value="Pectin_lyas_fold"/>
</dbReference>
<accession>A0A7G5GYR3</accession>
<dbReference type="Pfam" id="PF13229">
    <property type="entry name" value="Beta_helix"/>
    <property type="match status" value="1"/>
</dbReference>
<dbReference type="EMBL" id="CP059732">
    <property type="protein sequence ID" value="QMW04005.1"/>
    <property type="molecule type" value="Genomic_DNA"/>
</dbReference>
<feature type="chain" id="PRO_5028890325" evidence="1">
    <location>
        <begin position="23"/>
        <end position="485"/>
    </location>
</feature>
<dbReference type="InterPro" id="IPR011050">
    <property type="entry name" value="Pectin_lyase_fold/virulence"/>
</dbReference>
<name>A0A7G5GYR3_9BACT</name>
<protein>
    <submittedName>
        <fullName evidence="3">Right-handed parallel beta-helix repeat-containing protein</fullName>
    </submittedName>
</protein>
<evidence type="ECO:0000256" key="1">
    <source>
        <dbReference type="SAM" id="SignalP"/>
    </source>
</evidence>
<dbReference type="SMART" id="SM00710">
    <property type="entry name" value="PbH1"/>
    <property type="match status" value="6"/>
</dbReference>
<proteinExistence type="predicted"/>
<evidence type="ECO:0000313" key="4">
    <source>
        <dbReference type="Proteomes" id="UP000515369"/>
    </source>
</evidence>
<feature type="signal peptide" evidence="1">
    <location>
        <begin position="1"/>
        <end position="22"/>
    </location>
</feature>